<evidence type="ECO:0000313" key="2">
    <source>
        <dbReference type="EMBL" id="CAI4034008.1"/>
    </source>
</evidence>
<evidence type="ECO:0008006" key="4">
    <source>
        <dbReference type="Google" id="ProtNLM"/>
    </source>
</evidence>
<dbReference type="EMBL" id="OX365700">
    <property type="protein sequence ID" value="CAI4034008.1"/>
    <property type="molecule type" value="Genomic_DNA"/>
</dbReference>
<proteinExistence type="predicted"/>
<reference evidence="2" key="1">
    <citation type="submission" date="2022-10" db="EMBL/GenBank/DDBJ databases">
        <authorList>
            <person name="Koch H."/>
        </authorList>
    </citation>
    <scope>NUCLEOTIDE SEQUENCE</scope>
    <source>
        <strain evidence="2">DNF</strain>
    </source>
</reference>
<keyword evidence="3" id="KW-1185">Reference proteome</keyword>
<dbReference type="InterPro" id="IPR032710">
    <property type="entry name" value="NTF2-like_dom_sf"/>
</dbReference>
<organism evidence="2 3">
    <name type="scientific">Nitrospira tepida</name>
    <dbReference type="NCBI Taxonomy" id="2973512"/>
    <lineage>
        <taxon>Bacteria</taxon>
        <taxon>Pseudomonadati</taxon>
        <taxon>Nitrospirota</taxon>
        <taxon>Nitrospiria</taxon>
        <taxon>Nitrospirales</taxon>
        <taxon>Nitrospiraceae</taxon>
        <taxon>Nitrospira</taxon>
    </lineage>
</organism>
<accession>A0AA86TBN1</accession>
<dbReference type="Proteomes" id="UP001179121">
    <property type="component" value="Chromosome"/>
</dbReference>
<keyword evidence="1" id="KW-0812">Transmembrane</keyword>
<keyword evidence="1" id="KW-1133">Transmembrane helix</keyword>
<keyword evidence="1" id="KW-0472">Membrane</keyword>
<dbReference type="SUPFAM" id="SSF54427">
    <property type="entry name" value="NTF2-like"/>
    <property type="match status" value="1"/>
</dbReference>
<sequence>MLRTVTTSVGKAKVKNPVSLIGWVMGVVILWSWFGSQSWAAMYLVPNASVEVETQTIPYDPKATLHPMVAEALGDFERMEQAVEAQRLDELMGFYSADYNYHGLKLPDVRRVWGEVFTHYDALSSTHLFSQVKLFRTGARWNAEFTCTGGLYGTERESGKRITIDSWFREVHYLVKDAGVWRFVGNAGDAPKNAPFTSAPHHPLF</sequence>
<dbReference type="KEGG" id="nti:DNFV4_04450"/>
<dbReference type="AlphaFoldDB" id="A0AA86TBN1"/>
<feature type="transmembrane region" description="Helical" evidence="1">
    <location>
        <begin position="20"/>
        <end position="45"/>
    </location>
</feature>
<protein>
    <recommendedName>
        <fullName evidence="4">SnoaL-like domain-containing protein</fullName>
    </recommendedName>
</protein>
<dbReference type="Gene3D" id="3.10.450.50">
    <property type="match status" value="1"/>
</dbReference>
<dbReference type="RefSeq" id="WP_289271429.1">
    <property type="nucleotide sequence ID" value="NZ_OX365700.1"/>
</dbReference>
<gene>
    <name evidence="2" type="ORF">DNFV4_04450</name>
</gene>
<name>A0AA86TBN1_9BACT</name>
<evidence type="ECO:0000256" key="1">
    <source>
        <dbReference type="SAM" id="Phobius"/>
    </source>
</evidence>
<evidence type="ECO:0000313" key="3">
    <source>
        <dbReference type="Proteomes" id="UP001179121"/>
    </source>
</evidence>